<proteinExistence type="predicted"/>
<dbReference type="RefSeq" id="WP_075550344.1">
    <property type="nucleotide sequence ID" value="NZ_CP014325.1"/>
</dbReference>
<reference evidence="3" key="1">
    <citation type="submission" date="2016-02" db="EMBL/GenBank/DDBJ databases">
        <title>lpA89 plasmid of the avian spirochetosis agent Borrelia anserina Es.</title>
        <authorList>
            <person name="Elbir H."/>
            <person name="Sitlani P."/>
            <person name="Bergstroem S."/>
            <person name="Barbour A.G."/>
        </authorList>
    </citation>
    <scope>NUCLEOTIDE SEQUENCE [LARGE SCALE GENOMIC DNA]</scope>
    <source>
        <strain evidence="3">Es</strain>
        <plasmid evidence="3">lpA89</plasmid>
    </source>
</reference>
<geneLocation type="plasmid" evidence="3 4">
    <name>lpA89</name>
</geneLocation>
<feature type="region of interest" description="Disordered" evidence="1">
    <location>
        <begin position="48"/>
        <end position="74"/>
    </location>
</feature>
<feature type="signal peptide" evidence="2">
    <location>
        <begin position="1"/>
        <end position="20"/>
    </location>
</feature>
<dbReference type="PROSITE" id="PS51257">
    <property type="entry name" value="PROKAR_LIPOPROTEIN"/>
    <property type="match status" value="1"/>
</dbReference>
<feature type="compositionally biased region" description="Polar residues" evidence="1">
    <location>
        <begin position="60"/>
        <end position="71"/>
    </location>
</feature>
<sequence>MRKFNLIFLLSCLLSMISCDQEQSDSTFSTLDADFKLRKINIAENNPLKPHKIDRANPNEKLQPQKGQLQPNKKDSLEYNPIEIKKAHTKLSESVSKYKSELINEKNEFYLQSNLLNIPFKDIDSRFISPEEQSNIYLSLGYNIEVSKKLKVLLGKLNLKKDFSFGSNNDIEIANNLLNLLWQIGSYTKKTIYVYLDSDNLNQIKNRKTVTEINEIYNSFENFIQEKNKAIKIIQDQITSLALKKDKQAILDELKRTVGLNGSNGADIQKASYSIVTMADTIKAFLQ</sequence>
<protein>
    <recommendedName>
        <fullName evidence="5">Lipoprotein</fullName>
    </recommendedName>
</protein>
<feature type="chain" id="PRO_5046334396" description="Lipoprotein" evidence="2">
    <location>
        <begin position="21"/>
        <end position="287"/>
    </location>
</feature>
<dbReference type="Proteomes" id="UP000185502">
    <property type="component" value="Plasmid lpA89"/>
</dbReference>
<organism evidence="3 4">
    <name type="scientific">Borrelia anserina Es</name>
    <dbReference type="NCBI Taxonomy" id="1365188"/>
    <lineage>
        <taxon>Bacteria</taxon>
        <taxon>Pseudomonadati</taxon>
        <taxon>Spirochaetota</taxon>
        <taxon>Spirochaetia</taxon>
        <taxon>Spirochaetales</taxon>
        <taxon>Borreliaceae</taxon>
        <taxon>Borrelia</taxon>
    </lineage>
</organism>
<evidence type="ECO:0000313" key="3">
    <source>
        <dbReference type="EMBL" id="APR65332.1"/>
    </source>
</evidence>
<keyword evidence="4" id="KW-1185">Reference proteome</keyword>
<name>A0ABN4UF17_BORAN</name>
<accession>A0ABN4UF17</accession>
<evidence type="ECO:0000313" key="4">
    <source>
        <dbReference type="Proteomes" id="UP000185502"/>
    </source>
</evidence>
<gene>
    <name evidence="3" type="ORF">N187_A13</name>
</gene>
<keyword evidence="3" id="KW-0614">Plasmid</keyword>
<evidence type="ECO:0000256" key="2">
    <source>
        <dbReference type="SAM" id="SignalP"/>
    </source>
</evidence>
<evidence type="ECO:0008006" key="5">
    <source>
        <dbReference type="Google" id="ProtNLM"/>
    </source>
</evidence>
<evidence type="ECO:0000256" key="1">
    <source>
        <dbReference type="SAM" id="MobiDB-lite"/>
    </source>
</evidence>
<keyword evidence="2" id="KW-0732">Signal</keyword>
<dbReference type="EMBL" id="CP014325">
    <property type="protein sequence ID" value="APR65332.1"/>
    <property type="molecule type" value="Genomic_DNA"/>
</dbReference>